<organism evidence="3 4">
    <name type="scientific">Gordonia defluvii</name>
    <dbReference type="NCBI Taxonomy" id="283718"/>
    <lineage>
        <taxon>Bacteria</taxon>
        <taxon>Bacillati</taxon>
        <taxon>Actinomycetota</taxon>
        <taxon>Actinomycetes</taxon>
        <taxon>Mycobacteriales</taxon>
        <taxon>Gordoniaceae</taxon>
        <taxon>Gordonia</taxon>
    </lineage>
</organism>
<gene>
    <name evidence="3" type="ORF">GCM10010528_18760</name>
</gene>
<keyword evidence="4" id="KW-1185">Reference proteome</keyword>
<dbReference type="SUPFAM" id="SSF55811">
    <property type="entry name" value="Nudix"/>
    <property type="match status" value="1"/>
</dbReference>
<dbReference type="PANTHER" id="PTHR43736:SF4">
    <property type="entry name" value="SLR1690 PROTEIN"/>
    <property type="match status" value="1"/>
</dbReference>
<dbReference type="InterPro" id="IPR015797">
    <property type="entry name" value="NUDIX_hydrolase-like_dom_sf"/>
</dbReference>
<name>A0ABP6LEP9_9ACTN</name>
<dbReference type="CDD" id="cd18873">
    <property type="entry name" value="NUDIX_NadM_like"/>
    <property type="match status" value="1"/>
</dbReference>
<dbReference type="SUPFAM" id="SSF46785">
    <property type="entry name" value="Winged helix' DNA-binding domain"/>
    <property type="match status" value="1"/>
</dbReference>
<dbReference type="RefSeq" id="WP_414651775.1">
    <property type="nucleotide sequence ID" value="NZ_BAAAVS010000024.1"/>
</dbReference>
<dbReference type="InterPro" id="IPR036388">
    <property type="entry name" value="WH-like_DNA-bd_sf"/>
</dbReference>
<feature type="domain" description="Nudix hydrolase" evidence="1">
    <location>
        <begin position="33"/>
        <end position="140"/>
    </location>
</feature>
<evidence type="ECO:0000313" key="4">
    <source>
        <dbReference type="Proteomes" id="UP001501035"/>
    </source>
</evidence>
<proteinExistence type="predicted"/>
<dbReference type="Pfam" id="PF21906">
    <property type="entry name" value="WHD_NrtR"/>
    <property type="match status" value="1"/>
</dbReference>
<evidence type="ECO:0000313" key="3">
    <source>
        <dbReference type="EMBL" id="GAA3038453.1"/>
    </source>
</evidence>
<evidence type="ECO:0000259" key="2">
    <source>
        <dbReference type="Pfam" id="PF21906"/>
    </source>
</evidence>
<dbReference type="InterPro" id="IPR054105">
    <property type="entry name" value="WHD_NrtR"/>
</dbReference>
<evidence type="ECO:0000259" key="1">
    <source>
        <dbReference type="Pfam" id="PF00293"/>
    </source>
</evidence>
<dbReference type="InterPro" id="IPR000086">
    <property type="entry name" value="NUDIX_hydrolase_dom"/>
</dbReference>
<dbReference type="Pfam" id="PF00293">
    <property type="entry name" value="NUDIX"/>
    <property type="match status" value="1"/>
</dbReference>
<reference evidence="4" key="1">
    <citation type="journal article" date="2019" name="Int. J. Syst. Evol. Microbiol.">
        <title>The Global Catalogue of Microorganisms (GCM) 10K type strain sequencing project: providing services to taxonomists for standard genome sequencing and annotation.</title>
        <authorList>
            <consortium name="The Broad Institute Genomics Platform"/>
            <consortium name="The Broad Institute Genome Sequencing Center for Infectious Disease"/>
            <person name="Wu L."/>
            <person name="Ma J."/>
        </authorList>
    </citation>
    <scope>NUCLEOTIDE SEQUENCE [LARGE SCALE GENOMIC DNA]</scope>
    <source>
        <strain evidence="4">JCM 14234</strain>
    </source>
</reference>
<dbReference type="InterPro" id="IPR036390">
    <property type="entry name" value="WH_DNA-bd_sf"/>
</dbReference>
<protein>
    <submittedName>
        <fullName evidence="3">NUDIX domain-containing protein</fullName>
    </submittedName>
</protein>
<dbReference type="Proteomes" id="UP001501035">
    <property type="component" value="Unassembled WGS sequence"/>
</dbReference>
<comment type="caution">
    <text evidence="3">The sequence shown here is derived from an EMBL/GenBank/DDBJ whole genome shotgun (WGS) entry which is preliminary data.</text>
</comment>
<dbReference type="Gene3D" id="3.90.79.10">
    <property type="entry name" value="Nucleoside Triphosphate Pyrophosphohydrolase"/>
    <property type="match status" value="1"/>
</dbReference>
<feature type="domain" description="NrtR DNA-binding winged helix" evidence="2">
    <location>
        <begin position="159"/>
        <end position="220"/>
    </location>
</feature>
<sequence length="238" mass="25375">MTSPADPSPTAVRLEVRSAALRVDDGPHRSAPQLQVLLVRSADSQGWALPGGPIDGATDIADTALTSLREQADVAAVAHLEQLEVFSAPHRVPGVRTVASTYLGLVRPQTPAREAQWTPARGAQWHDVEAVPPLIADHAAIVAAAHHRLAGKLSYTNIAFALAPSEFPMSELSGIYCAALGYPVDTTNLLRILSRRAVITATGGVRRTRGGGRPPALYRFTDTSLRVTDEFATLRPPM</sequence>
<dbReference type="EMBL" id="BAAAVS010000024">
    <property type="protein sequence ID" value="GAA3038453.1"/>
    <property type="molecule type" value="Genomic_DNA"/>
</dbReference>
<dbReference type="PANTHER" id="PTHR43736">
    <property type="entry name" value="ADP-RIBOSE PYROPHOSPHATASE"/>
    <property type="match status" value="1"/>
</dbReference>
<dbReference type="Gene3D" id="1.10.10.10">
    <property type="entry name" value="Winged helix-like DNA-binding domain superfamily/Winged helix DNA-binding domain"/>
    <property type="match status" value="1"/>
</dbReference>
<accession>A0ABP6LEP9</accession>